<dbReference type="NCBIfam" id="TIGR00041">
    <property type="entry name" value="DTMP_kinase"/>
    <property type="match status" value="1"/>
</dbReference>
<evidence type="ECO:0000313" key="14">
    <source>
        <dbReference type="EMBL" id="SDW45919.1"/>
    </source>
</evidence>
<sequence>MTDRRGTFITFEGIDGAGKTTQIQRLATWLEEQGLRVVCTREPGGTRIGDAVRSVLLNPRHTEMAARTEVLLYAASRAQLVDQVIRPALEEGAVVLCDRFVDASIAYQGAGLGIGEEAVRAVNAFALGNLMPDLTLWFDIDWVQARERLLAARGLGSLDRIEQRGADFFDRVASAFRALQIAEPGRIRRIDARLDVEAMQQEIKRVVWNHINNDLE</sequence>
<dbReference type="AlphaFoldDB" id="A0A1H2TRK6"/>
<dbReference type="PANTHER" id="PTHR10344">
    <property type="entry name" value="THYMIDYLATE KINASE"/>
    <property type="match status" value="1"/>
</dbReference>
<gene>
    <name evidence="11 13" type="primary">tmk</name>
    <name evidence="13" type="ORF">Heshes_16310</name>
    <name evidence="14" type="ORF">SAMN04489725_10665</name>
</gene>
<evidence type="ECO:0000256" key="10">
    <source>
        <dbReference type="ARBA" id="ARBA00057735"/>
    </source>
</evidence>
<feature type="domain" description="Thymidylate kinase-like" evidence="12">
    <location>
        <begin position="11"/>
        <end position="203"/>
    </location>
</feature>
<comment type="similarity">
    <text evidence="1 11">Belongs to the thymidylate kinase family.</text>
</comment>
<dbReference type="GO" id="GO:0004798">
    <property type="term" value="F:dTMP kinase activity"/>
    <property type="evidence" value="ECO:0007669"/>
    <property type="project" value="UniProtKB-UniRule"/>
</dbReference>
<dbReference type="EMBL" id="BSRA01000008">
    <property type="protein sequence ID" value="GLV13947.1"/>
    <property type="molecule type" value="Genomic_DNA"/>
</dbReference>
<keyword evidence="15" id="KW-1185">Reference proteome</keyword>
<evidence type="ECO:0000256" key="3">
    <source>
        <dbReference type="ARBA" id="ARBA00017144"/>
    </source>
</evidence>
<organism evidence="14 15">
    <name type="scientific">Alicyclobacillus hesperidum</name>
    <dbReference type="NCBI Taxonomy" id="89784"/>
    <lineage>
        <taxon>Bacteria</taxon>
        <taxon>Bacillati</taxon>
        <taxon>Bacillota</taxon>
        <taxon>Bacilli</taxon>
        <taxon>Bacillales</taxon>
        <taxon>Alicyclobacillaceae</taxon>
        <taxon>Alicyclobacillus</taxon>
    </lineage>
</organism>
<dbReference type="CDD" id="cd01672">
    <property type="entry name" value="TMPK"/>
    <property type="match status" value="1"/>
</dbReference>
<dbReference type="EC" id="2.7.4.9" evidence="2 11"/>
<dbReference type="GO" id="GO:0005829">
    <property type="term" value="C:cytosol"/>
    <property type="evidence" value="ECO:0007669"/>
    <property type="project" value="TreeGrafter"/>
</dbReference>
<dbReference type="GO" id="GO:0006227">
    <property type="term" value="P:dUDP biosynthetic process"/>
    <property type="evidence" value="ECO:0007669"/>
    <property type="project" value="TreeGrafter"/>
</dbReference>
<reference evidence="14" key="2">
    <citation type="submission" date="2016-10" db="EMBL/GenBank/DDBJ databases">
        <authorList>
            <person name="de Groot N.N."/>
        </authorList>
    </citation>
    <scope>NUCLEOTIDE SEQUENCE [LARGE SCALE GENOMIC DNA]</scope>
    <source>
        <strain evidence="14">DSM 12489</strain>
    </source>
</reference>
<dbReference type="Gene3D" id="3.40.50.300">
    <property type="entry name" value="P-loop containing nucleotide triphosphate hydrolases"/>
    <property type="match status" value="1"/>
</dbReference>
<evidence type="ECO:0000256" key="9">
    <source>
        <dbReference type="ARBA" id="ARBA00048743"/>
    </source>
</evidence>
<dbReference type="Pfam" id="PF02223">
    <property type="entry name" value="Thymidylate_kin"/>
    <property type="match status" value="1"/>
</dbReference>
<protein>
    <recommendedName>
        <fullName evidence="3 11">Thymidylate kinase</fullName>
        <ecNumber evidence="2 11">2.7.4.9</ecNumber>
    </recommendedName>
    <alternativeName>
        <fullName evidence="11">dTMP kinase</fullName>
    </alternativeName>
</protein>
<feature type="binding site" evidence="11">
    <location>
        <begin position="13"/>
        <end position="20"/>
    </location>
    <ligand>
        <name>ATP</name>
        <dbReference type="ChEBI" id="CHEBI:30616"/>
    </ligand>
</feature>
<dbReference type="InterPro" id="IPR039430">
    <property type="entry name" value="Thymidylate_kin-like_dom"/>
</dbReference>
<evidence type="ECO:0000256" key="7">
    <source>
        <dbReference type="ARBA" id="ARBA00022777"/>
    </source>
</evidence>
<dbReference type="PANTHER" id="PTHR10344:SF4">
    <property type="entry name" value="UMP-CMP KINASE 2, MITOCHONDRIAL"/>
    <property type="match status" value="1"/>
</dbReference>
<comment type="function">
    <text evidence="10 11">Phosphorylation of dTMP to form dTDP in both de novo and salvage pathways of dTTP synthesis.</text>
</comment>
<proteinExistence type="inferred from homology"/>
<keyword evidence="5 11" id="KW-0545">Nucleotide biosynthesis</keyword>
<evidence type="ECO:0000256" key="6">
    <source>
        <dbReference type="ARBA" id="ARBA00022741"/>
    </source>
</evidence>
<evidence type="ECO:0000313" key="15">
    <source>
        <dbReference type="Proteomes" id="UP000182589"/>
    </source>
</evidence>
<dbReference type="GO" id="GO:0005524">
    <property type="term" value="F:ATP binding"/>
    <property type="evidence" value="ECO:0007669"/>
    <property type="project" value="UniProtKB-UniRule"/>
</dbReference>
<evidence type="ECO:0000256" key="1">
    <source>
        <dbReference type="ARBA" id="ARBA00009776"/>
    </source>
</evidence>
<reference evidence="15" key="1">
    <citation type="submission" date="2016-10" db="EMBL/GenBank/DDBJ databases">
        <authorList>
            <person name="Varghese N."/>
        </authorList>
    </citation>
    <scope>NUCLEOTIDE SEQUENCE [LARGE SCALE GENOMIC DNA]</scope>
    <source>
        <strain evidence="15">DSM 12489</strain>
    </source>
</reference>
<dbReference type="RefSeq" id="WP_006445705.1">
    <property type="nucleotide sequence ID" value="NZ_BSRA01000008.1"/>
</dbReference>
<dbReference type="GO" id="GO:0006233">
    <property type="term" value="P:dTDP biosynthetic process"/>
    <property type="evidence" value="ECO:0007669"/>
    <property type="project" value="InterPro"/>
</dbReference>
<evidence type="ECO:0000256" key="5">
    <source>
        <dbReference type="ARBA" id="ARBA00022727"/>
    </source>
</evidence>
<dbReference type="GO" id="GO:0006235">
    <property type="term" value="P:dTTP biosynthetic process"/>
    <property type="evidence" value="ECO:0007669"/>
    <property type="project" value="UniProtKB-UniRule"/>
</dbReference>
<dbReference type="Proteomes" id="UP000182589">
    <property type="component" value="Unassembled WGS sequence"/>
</dbReference>
<evidence type="ECO:0000259" key="12">
    <source>
        <dbReference type="Pfam" id="PF02223"/>
    </source>
</evidence>
<evidence type="ECO:0000313" key="13">
    <source>
        <dbReference type="EMBL" id="GLV13947.1"/>
    </source>
</evidence>
<dbReference type="STRING" id="89784.SAMN04489725_10665"/>
<evidence type="ECO:0000256" key="4">
    <source>
        <dbReference type="ARBA" id="ARBA00022679"/>
    </source>
</evidence>
<keyword evidence="8 11" id="KW-0067">ATP-binding</keyword>
<accession>A0A1H2TRK6</accession>
<comment type="catalytic activity">
    <reaction evidence="9 11">
        <text>dTMP + ATP = dTDP + ADP</text>
        <dbReference type="Rhea" id="RHEA:13517"/>
        <dbReference type="ChEBI" id="CHEBI:30616"/>
        <dbReference type="ChEBI" id="CHEBI:58369"/>
        <dbReference type="ChEBI" id="CHEBI:63528"/>
        <dbReference type="ChEBI" id="CHEBI:456216"/>
        <dbReference type="EC" id="2.7.4.9"/>
    </reaction>
</comment>
<dbReference type="FunFam" id="3.40.50.300:FF:000225">
    <property type="entry name" value="Thymidylate kinase"/>
    <property type="match status" value="1"/>
</dbReference>
<dbReference type="InterPro" id="IPR027417">
    <property type="entry name" value="P-loop_NTPase"/>
</dbReference>
<dbReference type="Proteomes" id="UP001157137">
    <property type="component" value="Unassembled WGS sequence"/>
</dbReference>
<evidence type="ECO:0000256" key="11">
    <source>
        <dbReference type="HAMAP-Rule" id="MF_00165"/>
    </source>
</evidence>
<evidence type="ECO:0000256" key="8">
    <source>
        <dbReference type="ARBA" id="ARBA00022840"/>
    </source>
</evidence>
<dbReference type="EMBL" id="FNOJ01000006">
    <property type="protein sequence ID" value="SDW45919.1"/>
    <property type="molecule type" value="Genomic_DNA"/>
</dbReference>
<name>A0A1H2TRK6_9BACL</name>
<keyword evidence="4 11" id="KW-0808">Transferase</keyword>
<dbReference type="SUPFAM" id="SSF52540">
    <property type="entry name" value="P-loop containing nucleoside triphosphate hydrolases"/>
    <property type="match status" value="1"/>
</dbReference>
<dbReference type="HAMAP" id="MF_00165">
    <property type="entry name" value="Thymidylate_kinase"/>
    <property type="match status" value="1"/>
</dbReference>
<reference evidence="13" key="3">
    <citation type="submission" date="2023-02" db="EMBL/GenBank/DDBJ databases">
        <title>Proposal of a novel subspecies: Alicyclobacillus hesperidum subspecies aegle.</title>
        <authorList>
            <person name="Goto K."/>
            <person name="Fujii T."/>
            <person name="Yasui K."/>
            <person name="Mochida K."/>
            <person name="Kato-Tanaka Y."/>
            <person name="Morohoshi S."/>
            <person name="An S.Y."/>
            <person name="Kasai H."/>
            <person name="Yokota A."/>
        </authorList>
    </citation>
    <scope>NUCLEOTIDE SEQUENCE</scope>
    <source>
        <strain evidence="13">DSM 12766</strain>
    </source>
</reference>
<evidence type="ECO:0000256" key="2">
    <source>
        <dbReference type="ARBA" id="ARBA00012980"/>
    </source>
</evidence>
<keyword evidence="7 11" id="KW-0418">Kinase</keyword>
<keyword evidence="6 11" id="KW-0547">Nucleotide-binding</keyword>
<dbReference type="InterPro" id="IPR018094">
    <property type="entry name" value="Thymidylate_kinase"/>
</dbReference>